<dbReference type="Pfam" id="PF00512">
    <property type="entry name" value="HisKA"/>
    <property type="match status" value="1"/>
</dbReference>
<name>A0A5C5BAQ3_9MICO</name>
<evidence type="ECO:0000256" key="2">
    <source>
        <dbReference type="ARBA" id="ARBA00004236"/>
    </source>
</evidence>
<dbReference type="InterPro" id="IPR003660">
    <property type="entry name" value="HAMP_dom"/>
</dbReference>
<dbReference type="EMBL" id="VENP01000039">
    <property type="protein sequence ID" value="TNU73594.1"/>
    <property type="molecule type" value="Genomic_DNA"/>
</dbReference>
<evidence type="ECO:0000256" key="6">
    <source>
        <dbReference type="ARBA" id="ARBA00022692"/>
    </source>
</evidence>
<dbReference type="CDD" id="cd00082">
    <property type="entry name" value="HisKA"/>
    <property type="match status" value="1"/>
</dbReference>
<keyword evidence="10 11" id="KW-0472">Membrane</keyword>
<keyword evidence="6 11" id="KW-0812">Transmembrane</keyword>
<keyword evidence="4" id="KW-0597">Phosphoprotein</keyword>
<dbReference type="SUPFAM" id="SSF55874">
    <property type="entry name" value="ATPase domain of HSP90 chaperone/DNA topoisomerase II/histidine kinase"/>
    <property type="match status" value="1"/>
</dbReference>
<dbReference type="OrthoDB" id="9786919at2"/>
<feature type="domain" description="Histidine kinase" evidence="12">
    <location>
        <begin position="242"/>
        <end position="455"/>
    </location>
</feature>
<sequence>MFTALLLLALVTVGSLALTLLRQSLLAEIDGQLTGAAQSLVEQSWQGSLSDHDDPTNPLVPSEYAVLIATIDGSVVVEDVATAGRPAVGSLAITDVERRGSQPFTTGSAAGDTRWRAVVAPLTSADGRIIGTAAVALPLTSVDATMRRMVGALMAVSGGVLLVAGVATYAVVRRSLQPLRRMETTAAAIAAGDMSQRVTDPPPPSTEVGSLAASINTMLGDLEEAFDAQRASEERMQRFVGDASHELRTPLATVAGYTELYRMGGIPDAELPGVMGRIEDSATRMSSLVVELLTLARLDQGAPLRIEPVPLAPVLESAAADLRALDPTRTVQVHLEPGAAVAVDRAAFQQVLTNLVGNAAAYSPAGTPVELVAGLLPGGLVRLEVRDHGPGVPAADRERIFERFARLDAGRSRDAGGSGLGLSIVRSSVVAMGGTVVCDDTPDGGATFRVELPAA</sequence>
<comment type="subcellular location">
    <subcellularLocation>
        <location evidence="2">Cell membrane</location>
    </subcellularLocation>
</comment>
<dbReference type="Gene3D" id="3.30.565.10">
    <property type="entry name" value="Histidine kinase-like ATPase, C-terminal domain"/>
    <property type="match status" value="1"/>
</dbReference>
<evidence type="ECO:0000256" key="5">
    <source>
        <dbReference type="ARBA" id="ARBA00022679"/>
    </source>
</evidence>
<evidence type="ECO:0000256" key="10">
    <source>
        <dbReference type="ARBA" id="ARBA00023136"/>
    </source>
</evidence>
<dbReference type="SMART" id="SM00387">
    <property type="entry name" value="HATPase_c"/>
    <property type="match status" value="1"/>
</dbReference>
<evidence type="ECO:0000313" key="15">
    <source>
        <dbReference type="Proteomes" id="UP000313849"/>
    </source>
</evidence>
<gene>
    <name evidence="14" type="ORF">FH969_10515</name>
</gene>
<evidence type="ECO:0000256" key="1">
    <source>
        <dbReference type="ARBA" id="ARBA00000085"/>
    </source>
</evidence>
<dbReference type="InterPro" id="IPR003661">
    <property type="entry name" value="HisK_dim/P_dom"/>
</dbReference>
<dbReference type="GO" id="GO:0005886">
    <property type="term" value="C:plasma membrane"/>
    <property type="evidence" value="ECO:0007669"/>
    <property type="project" value="UniProtKB-SubCell"/>
</dbReference>
<dbReference type="PROSITE" id="PS50885">
    <property type="entry name" value="HAMP"/>
    <property type="match status" value="1"/>
</dbReference>
<keyword evidence="9" id="KW-0902">Two-component regulatory system</keyword>
<dbReference type="InterPro" id="IPR003594">
    <property type="entry name" value="HATPase_dom"/>
</dbReference>
<comment type="catalytic activity">
    <reaction evidence="1">
        <text>ATP + protein L-histidine = ADP + protein N-phospho-L-histidine.</text>
        <dbReference type="EC" id="2.7.13.3"/>
    </reaction>
</comment>
<feature type="domain" description="HAMP" evidence="13">
    <location>
        <begin position="173"/>
        <end position="227"/>
    </location>
</feature>
<evidence type="ECO:0000259" key="13">
    <source>
        <dbReference type="PROSITE" id="PS50885"/>
    </source>
</evidence>
<dbReference type="EC" id="2.7.13.3" evidence="3"/>
<organism evidence="14 15">
    <name type="scientific">Miniimonas arenae</name>
    <dbReference type="NCBI Taxonomy" id="676201"/>
    <lineage>
        <taxon>Bacteria</taxon>
        <taxon>Bacillati</taxon>
        <taxon>Actinomycetota</taxon>
        <taxon>Actinomycetes</taxon>
        <taxon>Micrococcales</taxon>
        <taxon>Beutenbergiaceae</taxon>
        <taxon>Miniimonas</taxon>
    </lineage>
</organism>
<dbReference type="GO" id="GO:0000155">
    <property type="term" value="F:phosphorelay sensor kinase activity"/>
    <property type="evidence" value="ECO:0007669"/>
    <property type="project" value="InterPro"/>
</dbReference>
<comment type="caution">
    <text evidence="14">The sequence shown here is derived from an EMBL/GenBank/DDBJ whole genome shotgun (WGS) entry which is preliminary data.</text>
</comment>
<evidence type="ECO:0000259" key="12">
    <source>
        <dbReference type="PROSITE" id="PS50109"/>
    </source>
</evidence>
<dbReference type="SMART" id="SM00304">
    <property type="entry name" value="HAMP"/>
    <property type="match status" value="1"/>
</dbReference>
<keyword evidence="8 11" id="KW-1133">Transmembrane helix</keyword>
<dbReference type="SUPFAM" id="SSF158472">
    <property type="entry name" value="HAMP domain-like"/>
    <property type="match status" value="1"/>
</dbReference>
<keyword evidence="5" id="KW-0808">Transferase</keyword>
<dbReference type="AlphaFoldDB" id="A0A5C5BAQ3"/>
<evidence type="ECO:0000256" key="11">
    <source>
        <dbReference type="SAM" id="Phobius"/>
    </source>
</evidence>
<accession>A0A5C5BAQ3</accession>
<dbReference type="Pfam" id="PF00672">
    <property type="entry name" value="HAMP"/>
    <property type="match status" value="1"/>
</dbReference>
<dbReference type="CDD" id="cd06225">
    <property type="entry name" value="HAMP"/>
    <property type="match status" value="1"/>
</dbReference>
<evidence type="ECO:0000256" key="9">
    <source>
        <dbReference type="ARBA" id="ARBA00023012"/>
    </source>
</evidence>
<dbReference type="FunFam" id="1.10.287.130:FF:000001">
    <property type="entry name" value="Two-component sensor histidine kinase"/>
    <property type="match status" value="1"/>
</dbReference>
<dbReference type="SUPFAM" id="SSF47384">
    <property type="entry name" value="Homodimeric domain of signal transducing histidine kinase"/>
    <property type="match status" value="1"/>
</dbReference>
<evidence type="ECO:0000256" key="3">
    <source>
        <dbReference type="ARBA" id="ARBA00012438"/>
    </source>
</evidence>
<dbReference type="Pfam" id="PF02518">
    <property type="entry name" value="HATPase_c"/>
    <property type="match status" value="1"/>
</dbReference>
<protein>
    <recommendedName>
        <fullName evidence="3">histidine kinase</fullName>
        <ecNumber evidence="3">2.7.13.3</ecNumber>
    </recommendedName>
</protein>
<dbReference type="InterPro" id="IPR036890">
    <property type="entry name" value="HATPase_C_sf"/>
</dbReference>
<dbReference type="PANTHER" id="PTHR45436:SF5">
    <property type="entry name" value="SENSOR HISTIDINE KINASE TRCS"/>
    <property type="match status" value="1"/>
</dbReference>
<dbReference type="InterPro" id="IPR005467">
    <property type="entry name" value="His_kinase_dom"/>
</dbReference>
<dbReference type="RefSeq" id="WP_139987202.1">
    <property type="nucleotide sequence ID" value="NZ_VENP01000039.1"/>
</dbReference>
<evidence type="ECO:0000313" key="14">
    <source>
        <dbReference type="EMBL" id="TNU73594.1"/>
    </source>
</evidence>
<dbReference type="Proteomes" id="UP000313849">
    <property type="component" value="Unassembled WGS sequence"/>
</dbReference>
<keyword evidence="15" id="KW-1185">Reference proteome</keyword>
<keyword evidence="7 14" id="KW-0418">Kinase</keyword>
<dbReference type="CDD" id="cd00075">
    <property type="entry name" value="HATPase"/>
    <property type="match status" value="1"/>
</dbReference>
<evidence type="ECO:0000256" key="7">
    <source>
        <dbReference type="ARBA" id="ARBA00022777"/>
    </source>
</evidence>
<dbReference type="Gene3D" id="1.10.287.130">
    <property type="match status" value="1"/>
</dbReference>
<reference evidence="14 15" key="1">
    <citation type="submission" date="2019-06" db="EMBL/GenBank/DDBJ databases">
        <title>Draft genome sequence of Miniimonas arenae KCTC 19750T isolated from sea sand.</title>
        <authorList>
            <person name="Park S.-J."/>
        </authorList>
    </citation>
    <scope>NUCLEOTIDE SEQUENCE [LARGE SCALE GENOMIC DNA]</scope>
    <source>
        <strain evidence="14 15">KCTC 19750</strain>
    </source>
</reference>
<dbReference type="InterPro" id="IPR036097">
    <property type="entry name" value="HisK_dim/P_sf"/>
</dbReference>
<dbReference type="SMART" id="SM00388">
    <property type="entry name" value="HisKA"/>
    <property type="match status" value="1"/>
</dbReference>
<dbReference type="Gene3D" id="6.10.340.10">
    <property type="match status" value="1"/>
</dbReference>
<evidence type="ECO:0000256" key="4">
    <source>
        <dbReference type="ARBA" id="ARBA00022553"/>
    </source>
</evidence>
<proteinExistence type="predicted"/>
<dbReference type="PANTHER" id="PTHR45436">
    <property type="entry name" value="SENSOR HISTIDINE KINASE YKOH"/>
    <property type="match status" value="1"/>
</dbReference>
<feature type="transmembrane region" description="Helical" evidence="11">
    <location>
        <begin position="149"/>
        <end position="172"/>
    </location>
</feature>
<evidence type="ECO:0000256" key="8">
    <source>
        <dbReference type="ARBA" id="ARBA00022989"/>
    </source>
</evidence>
<dbReference type="InterPro" id="IPR004358">
    <property type="entry name" value="Sig_transdc_His_kin-like_C"/>
</dbReference>
<dbReference type="PROSITE" id="PS50109">
    <property type="entry name" value="HIS_KIN"/>
    <property type="match status" value="1"/>
</dbReference>
<dbReference type="InterPro" id="IPR050428">
    <property type="entry name" value="TCS_sensor_his_kinase"/>
</dbReference>
<dbReference type="PRINTS" id="PR00344">
    <property type="entry name" value="BCTRLSENSOR"/>
</dbReference>